<accession>A0A413U8M7</accession>
<dbReference type="AlphaFoldDB" id="A0A413U8M7"/>
<proteinExistence type="predicted"/>
<protein>
    <submittedName>
        <fullName evidence="1">Uncharacterized protein</fullName>
    </submittedName>
</protein>
<dbReference type="EMBL" id="QSFZ01000001">
    <property type="protein sequence ID" value="RHA94677.1"/>
    <property type="molecule type" value="Genomic_DNA"/>
</dbReference>
<organism evidence="1 2">
    <name type="scientific">Agathobacter rectalis</name>
    <dbReference type="NCBI Taxonomy" id="39491"/>
    <lineage>
        <taxon>Bacteria</taxon>
        <taxon>Bacillati</taxon>
        <taxon>Bacillota</taxon>
        <taxon>Clostridia</taxon>
        <taxon>Lachnospirales</taxon>
        <taxon>Lachnospiraceae</taxon>
        <taxon>Agathobacter</taxon>
    </lineage>
</organism>
<evidence type="ECO:0000313" key="1">
    <source>
        <dbReference type="EMBL" id="RHA94677.1"/>
    </source>
</evidence>
<reference evidence="1 2" key="1">
    <citation type="submission" date="2018-08" db="EMBL/GenBank/DDBJ databases">
        <title>A genome reference for cultivated species of the human gut microbiota.</title>
        <authorList>
            <person name="Zou Y."/>
            <person name="Xue W."/>
            <person name="Luo G."/>
        </authorList>
    </citation>
    <scope>NUCLEOTIDE SEQUENCE [LARGE SCALE GENOMIC DNA]</scope>
    <source>
        <strain evidence="1 2">AM42-17AT</strain>
    </source>
</reference>
<sequence length="60" mass="7237">MRHKERIDVKNIREKEIFKVVSIGQKDVRFRLQNAYEGQVGDNTELCLMKKQDYKYGNYI</sequence>
<gene>
    <name evidence="1" type="ORF">DW912_01030</name>
</gene>
<dbReference type="Proteomes" id="UP000286220">
    <property type="component" value="Unassembled WGS sequence"/>
</dbReference>
<name>A0A413U8M7_9FIRM</name>
<evidence type="ECO:0000313" key="2">
    <source>
        <dbReference type="Proteomes" id="UP000286220"/>
    </source>
</evidence>
<comment type="caution">
    <text evidence="1">The sequence shown here is derived from an EMBL/GenBank/DDBJ whole genome shotgun (WGS) entry which is preliminary data.</text>
</comment>
<dbReference type="RefSeq" id="WP_118332473.1">
    <property type="nucleotide sequence ID" value="NZ_QSFZ01000001.1"/>
</dbReference>